<accession>A0ABU0CTZ2</accession>
<keyword evidence="1" id="KW-0472">Membrane</keyword>
<dbReference type="Proteomes" id="UP001232445">
    <property type="component" value="Unassembled WGS sequence"/>
</dbReference>
<reference evidence="2 3" key="1">
    <citation type="submission" date="2023-07" db="EMBL/GenBank/DDBJ databases">
        <title>Genomic Encyclopedia of Type Strains, Phase IV (KMG-IV): sequencing the most valuable type-strain genomes for metagenomic binning, comparative biology and taxonomic classification.</title>
        <authorList>
            <person name="Goeker M."/>
        </authorList>
    </citation>
    <scope>NUCLEOTIDE SEQUENCE [LARGE SCALE GENOMIC DNA]</scope>
    <source>
        <strain evidence="2 3">DSM 17740</strain>
    </source>
</reference>
<evidence type="ECO:0000313" key="3">
    <source>
        <dbReference type="Proteomes" id="UP001232445"/>
    </source>
</evidence>
<sequence>METILLWLLAAYGGATGCLSVLKWWYGRFRPPRVDYYILTYNSAQQIEWMIRSYTHLSRIEGREFRFVIIDFGSLDDTLAIIDKFKRKGIQIELLTQVEEPLEQVVEFHSHSVCCQEHRGKEMKVVDLRRRHCLCEYKTS</sequence>
<keyword evidence="1" id="KW-1133">Transmembrane helix</keyword>
<feature type="transmembrane region" description="Helical" evidence="1">
    <location>
        <begin position="6"/>
        <end position="26"/>
    </location>
</feature>
<keyword evidence="3" id="KW-1185">Reference proteome</keyword>
<evidence type="ECO:0000313" key="2">
    <source>
        <dbReference type="EMBL" id="MDQ0339892.1"/>
    </source>
</evidence>
<organism evidence="2 3">
    <name type="scientific">Caldalkalibacillus uzonensis</name>
    <dbReference type="NCBI Taxonomy" id="353224"/>
    <lineage>
        <taxon>Bacteria</taxon>
        <taxon>Bacillati</taxon>
        <taxon>Bacillota</taxon>
        <taxon>Bacilli</taxon>
        <taxon>Bacillales</taxon>
        <taxon>Bacillaceae</taxon>
        <taxon>Caldalkalibacillus</taxon>
    </lineage>
</organism>
<comment type="caution">
    <text evidence="2">The sequence shown here is derived from an EMBL/GenBank/DDBJ whole genome shotgun (WGS) entry which is preliminary data.</text>
</comment>
<dbReference type="RefSeq" id="WP_307340576.1">
    <property type="nucleotide sequence ID" value="NZ_JAUSUQ010000010.1"/>
</dbReference>
<dbReference type="Gene3D" id="3.90.550.10">
    <property type="entry name" value="Spore Coat Polysaccharide Biosynthesis Protein SpsA, Chain A"/>
    <property type="match status" value="1"/>
</dbReference>
<dbReference type="CDD" id="cd00761">
    <property type="entry name" value="Glyco_tranf_GTA_type"/>
    <property type="match status" value="1"/>
</dbReference>
<dbReference type="SUPFAM" id="SSF53448">
    <property type="entry name" value="Nucleotide-diphospho-sugar transferases"/>
    <property type="match status" value="1"/>
</dbReference>
<keyword evidence="1" id="KW-0812">Transmembrane</keyword>
<evidence type="ECO:0000256" key="1">
    <source>
        <dbReference type="SAM" id="Phobius"/>
    </source>
</evidence>
<protein>
    <submittedName>
        <fullName evidence="2">Glycosyltransferase involved in cell wall biosynthesis</fullName>
    </submittedName>
</protein>
<dbReference type="EMBL" id="JAUSUQ010000010">
    <property type="protein sequence ID" value="MDQ0339892.1"/>
    <property type="molecule type" value="Genomic_DNA"/>
</dbReference>
<name>A0ABU0CTZ2_9BACI</name>
<proteinExistence type="predicted"/>
<dbReference type="InterPro" id="IPR029044">
    <property type="entry name" value="Nucleotide-diphossugar_trans"/>
</dbReference>
<gene>
    <name evidence="2" type="ORF">J2S00_002687</name>
</gene>